<proteinExistence type="predicted"/>
<organism evidence="1 2">
    <name type="scientific">Smallanthus sonchifolius</name>
    <dbReference type="NCBI Taxonomy" id="185202"/>
    <lineage>
        <taxon>Eukaryota</taxon>
        <taxon>Viridiplantae</taxon>
        <taxon>Streptophyta</taxon>
        <taxon>Embryophyta</taxon>
        <taxon>Tracheophyta</taxon>
        <taxon>Spermatophyta</taxon>
        <taxon>Magnoliopsida</taxon>
        <taxon>eudicotyledons</taxon>
        <taxon>Gunneridae</taxon>
        <taxon>Pentapetalae</taxon>
        <taxon>asterids</taxon>
        <taxon>campanulids</taxon>
        <taxon>Asterales</taxon>
        <taxon>Asteraceae</taxon>
        <taxon>Asteroideae</taxon>
        <taxon>Heliantheae alliance</taxon>
        <taxon>Millerieae</taxon>
        <taxon>Smallanthus</taxon>
    </lineage>
</organism>
<dbReference type="EMBL" id="CM042039">
    <property type="protein sequence ID" value="KAI3726350.1"/>
    <property type="molecule type" value="Genomic_DNA"/>
</dbReference>
<reference evidence="2" key="1">
    <citation type="journal article" date="2022" name="Mol. Ecol. Resour.">
        <title>The genomes of chicory, endive, great burdock and yacon provide insights into Asteraceae palaeo-polyploidization history and plant inulin production.</title>
        <authorList>
            <person name="Fan W."/>
            <person name="Wang S."/>
            <person name="Wang H."/>
            <person name="Wang A."/>
            <person name="Jiang F."/>
            <person name="Liu H."/>
            <person name="Zhao H."/>
            <person name="Xu D."/>
            <person name="Zhang Y."/>
        </authorList>
    </citation>
    <scope>NUCLEOTIDE SEQUENCE [LARGE SCALE GENOMIC DNA]</scope>
    <source>
        <strain evidence="2">cv. Yunnan</strain>
    </source>
</reference>
<comment type="caution">
    <text evidence="1">The sequence shown here is derived from an EMBL/GenBank/DDBJ whole genome shotgun (WGS) entry which is preliminary data.</text>
</comment>
<keyword evidence="2" id="KW-1185">Reference proteome</keyword>
<dbReference type="Proteomes" id="UP001056120">
    <property type="component" value="Linkage Group LG22"/>
</dbReference>
<evidence type="ECO:0000313" key="2">
    <source>
        <dbReference type="Proteomes" id="UP001056120"/>
    </source>
</evidence>
<reference evidence="1 2" key="2">
    <citation type="journal article" date="2022" name="Mol. Ecol. Resour.">
        <title>The genomes of chicory, endive, great burdock and yacon provide insights into Asteraceae paleo-polyploidization history and plant inulin production.</title>
        <authorList>
            <person name="Fan W."/>
            <person name="Wang S."/>
            <person name="Wang H."/>
            <person name="Wang A."/>
            <person name="Jiang F."/>
            <person name="Liu H."/>
            <person name="Zhao H."/>
            <person name="Xu D."/>
            <person name="Zhang Y."/>
        </authorList>
    </citation>
    <scope>NUCLEOTIDE SEQUENCE [LARGE SCALE GENOMIC DNA]</scope>
    <source>
        <strain evidence="2">cv. Yunnan</strain>
        <tissue evidence="1">Leaves</tissue>
    </source>
</reference>
<sequence>MSCSLLVGWGESSQLSARDKKTRPADLVSLVVGTCLTAAKHDLTSFVNATGVTLTHFSGSHNSTQQNRSDLLHLIHQFPMIPLLSIRNC</sequence>
<name>A0ACB9BWH1_9ASTR</name>
<protein>
    <submittedName>
        <fullName evidence="1">Uncharacterized protein</fullName>
    </submittedName>
</protein>
<evidence type="ECO:0000313" key="1">
    <source>
        <dbReference type="EMBL" id="KAI3726350.1"/>
    </source>
</evidence>
<gene>
    <name evidence="1" type="ORF">L1987_66147</name>
</gene>
<accession>A0ACB9BWH1</accession>